<protein>
    <submittedName>
        <fullName evidence="3">Small subunit processome component 20 homolog</fullName>
    </submittedName>
</protein>
<dbReference type="InterPro" id="IPR011430">
    <property type="entry name" value="UTP20_N"/>
</dbReference>
<keyword evidence="2" id="KW-1185">Reference proteome</keyword>
<evidence type="ECO:0000259" key="1">
    <source>
        <dbReference type="Pfam" id="PF07539"/>
    </source>
</evidence>
<accession>A0A8B7S475</accession>
<dbReference type="Pfam" id="PF07539">
    <property type="entry name" value="UTP20_N"/>
    <property type="match status" value="1"/>
</dbReference>
<dbReference type="AlphaFoldDB" id="A0A8B7S475"/>
<gene>
    <name evidence="3" type="primary">LOC109387772</name>
</gene>
<feature type="domain" description="U3 small nucleolar RNA-associated protein 20 N-terminal" evidence="1">
    <location>
        <begin position="7"/>
        <end position="158"/>
    </location>
</feature>
<proteinExistence type="predicted"/>
<dbReference type="RefSeq" id="XP_019507418.1">
    <property type="nucleotide sequence ID" value="XM_019651873.1"/>
</dbReference>
<dbReference type="OrthoDB" id="9908214at2759"/>
<evidence type="ECO:0000313" key="3">
    <source>
        <dbReference type="RefSeq" id="XP_019507418.1"/>
    </source>
</evidence>
<dbReference type="KEGG" id="hai:109387772"/>
<sequence length="163" mass="17988">MTISTFVFSSCRYFPFLAKQKPGHPECDILTNVFAILSAKNLSDTTASTVMDIADDLLSLPDFEPTETVLSLPVTGCVYPESTDESITIGGRLILPHVPAILQYLSKTTISTEKVKKKKNRAQVSKELGLLSKISKFMKDKEQSSLLITLLLPFLHRGNIAEV</sequence>
<evidence type="ECO:0000313" key="2">
    <source>
        <dbReference type="Proteomes" id="UP000694851"/>
    </source>
</evidence>
<dbReference type="GeneID" id="109387772"/>
<dbReference type="PANTHER" id="PTHR17695:SF11">
    <property type="entry name" value="SMALL SUBUNIT PROCESSOME COMPONENT 20 HOMOLOG"/>
    <property type="match status" value="1"/>
</dbReference>
<dbReference type="GO" id="GO:0032040">
    <property type="term" value="C:small-subunit processome"/>
    <property type="evidence" value="ECO:0007669"/>
    <property type="project" value="TreeGrafter"/>
</dbReference>
<reference evidence="3" key="1">
    <citation type="submission" date="2025-08" db="UniProtKB">
        <authorList>
            <consortium name="RefSeq"/>
        </authorList>
    </citation>
    <scope>IDENTIFICATION</scope>
    <source>
        <tissue evidence="3">Muscle</tissue>
    </source>
</reference>
<dbReference type="Proteomes" id="UP000694851">
    <property type="component" value="Unplaced"/>
</dbReference>
<organism evidence="2 3">
    <name type="scientific">Hipposideros armiger</name>
    <name type="common">Great Himalayan leaf-nosed bat</name>
    <dbReference type="NCBI Taxonomy" id="186990"/>
    <lineage>
        <taxon>Eukaryota</taxon>
        <taxon>Metazoa</taxon>
        <taxon>Chordata</taxon>
        <taxon>Craniata</taxon>
        <taxon>Vertebrata</taxon>
        <taxon>Euteleostomi</taxon>
        <taxon>Mammalia</taxon>
        <taxon>Eutheria</taxon>
        <taxon>Laurasiatheria</taxon>
        <taxon>Chiroptera</taxon>
        <taxon>Yinpterochiroptera</taxon>
        <taxon>Rhinolophoidea</taxon>
        <taxon>Hipposideridae</taxon>
        <taxon>Hipposideros</taxon>
    </lineage>
</organism>
<dbReference type="PANTHER" id="PTHR17695">
    <property type="entry name" value="SMALL SUBUNIT PROCESSOME COMPONENT 20 HOMOLOG"/>
    <property type="match status" value="1"/>
</dbReference>
<name>A0A8B7S475_HIPAR</name>
<dbReference type="InterPro" id="IPR052575">
    <property type="entry name" value="SSU_processome_comp_20"/>
</dbReference>
<dbReference type="GO" id="GO:0030686">
    <property type="term" value="C:90S preribosome"/>
    <property type="evidence" value="ECO:0007669"/>
    <property type="project" value="TreeGrafter"/>
</dbReference>